<dbReference type="PRINTS" id="PR00368">
    <property type="entry name" value="FADPNR"/>
</dbReference>
<feature type="domain" description="FAD/NAD(P)-binding" evidence="6">
    <location>
        <begin position="10"/>
        <end position="289"/>
    </location>
</feature>
<sequence length="368" mass="40513">MDAGGGDHKRVVVVGGGFAGAKIAKLMQFDADVVLIDSKEYFEIPWVRNRSMVDPPFADRSLIQHTDYLSNATVVSSPAIGITQTEVLTAEGRTYGYDYLVIATGHVEPTPRSRKERLEQFKQENKSIKSSSSVLIIGGGRMGVELAGEIAVDYPEKKVTLVHEGSRLLQILGPKASEKALKWLTSKSVEVLLDQTIDLNSISKGDVDCRVFTTSAGRRITADCYFVCVGRPLGSSWLEDTILKDTLDKYGRLMVDDNLRVRGRYNIFAIGDITDIKEIKLGYLAFKQAEAAAKSIKLLMQGGEEEKIKKLAIYKAGPPLAFVSLGRRDAVGQLPCTTVSGYIPGLFKSRDLFVGWSRKEIGLKRDML</sequence>
<dbReference type="GO" id="GO:0004174">
    <property type="term" value="F:electron-transferring-flavoprotein dehydrogenase activity"/>
    <property type="evidence" value="ECO:0007669"/>
    <property type="project" value="TreeGrafter"/>
</dbReference>
<name>A0AAQ3JPK3_9LILI</name>
<dbReference type="InterPro" id="IPR023753">
    <property type="entry name" value="FAD/NAD-binding_dom"/>
</dbReference>
<keyword evidence="8" id="KW-1185">Reference proteome</keyword>
<proteinExistence type="inferred from homology"/>
<organism evidence="7 8">
    <name type="scientific">Canna indica</name>
    <name type="common">Indian-shot</name>
    <dbReference type="NCBI Taxonomy" id="4628"/>
    <lineage>
        <taxon>Eukaryota</taxon>
        <taxon>Viridiplantae</taxon>
        <taxon>Streptophyta</taxon>
        <taxon>Embryophyta</taxon>
        <taxon>Tracheophyta</taxon>
        <taxon>Spermatophyta</taxon>
        <taxon>Magnoliopsida</taxon>
        <taxon>Liliopsida</taxon>
        <taxon>Zingiberales</taxon>
        <taxon>Cannaceae</taxon>
        <taxon>Canna</taxon>
    </lineage>
</organism>
<dbReference type="GO" id="GO:0050660">
    <property type="term" value="F:flavin adenine dinucleotide binding"/>
    <property type="evidence" value="ECO:0007669"/>
    <property type="project" value="TreeGrafter"/>
</dbReference>
<dbReference type="EMBL" id="CP136890">
    <property type="protein sequence ID" value="WOK92681.1"/>
    <property type="molecule type" value="Genomic_DNA"/>
</dbReference>
<dbReference type="AlphaFoldDB" id="A0AAQ3JPK3"/>
<protein>
    <submittedName>
        <fullName evidence="7">Apoptosis-inducing factor</fullName>
    </submittedName>
</protein>
<dbReference type="GO" id="GO:0005737">
    <property type="term" value="C:cytoplasm"/>
    <property type="evidence" value="ECO:0007669"/>
    <property type="project" value="TreeGrafter"/>
</dbReference>
<dbReference type="Gene3D" id="3.50.50.100">
    <property type="match status" value="1"/>
</dbReference>
<evidence type="ECO:0000256" key="1">
    <source>
        <dbReference type="ARBA" id="ARBA00006442"/>
    </source>
</evidence>
<evidence type="ECO:0000259" key="6">
    <source>
        <dbReference type="Pfam" id="PF07992"/>
    </source>
</evidence>
<dbReference type="Pfam" id="PF07992">
    <property type="entry name" value="Pyr_redox_2"/>
    <property type="match status" value="1"/>
</dbReference>
<dbReference type="PANTHER" id="PTHR43735">
    <property type="entry name" value="APOPTOSIS-INDUCING FACTOR 1"/>
    <property type="match status" value="1"/>
</dbReference>
<dbReference type="Proteomes" id="UP001327560">
    <property type="component" value="Chromosome 1"/>
</dbReference>
<accession>A0AAQ3JPK3</accession>
<evidence type="ECO:0000256" key="3">
    <source>
        <dbReference type="ARBA" id="ARBA00022827"/>
    </source>
</evidence>
<evidence type="ECO:0000313" key="8">
    <source>
        <dbReference type="Proteomes" id="UP001327560"/>
    </source>
</evidence>
<evidence type="ECO:0000256" key="5">
    <source>
        <dbReference type="ARBA" id="ARBA00057036"/>
    </source>
</evidence>
<dbReference type="SUPFAM" id="SSF51905">
    <property type="entry name" value="FAD/NAD(P)-binding domain"/>
    <property type="match status" value="1"/>
</dbReference>
<comment type="similarity">
    <text evidence="1">Belongs to the FAD-dependent oxidoreductase family.</text>
</comment>
<dbReference type="FunFam" id="3.50.50.100:FF:000006">
    <property type="entry name" value="apoptosis-inducing factor 2"/>
    <property type="match status" value="1"/>
</dbReference>
<comment type="function">
    <text evidence="5">Putative FAD-dependent oxidoreductase.</text>
</comment>
<keyword evidence="4" id="KW-0560">Oxidoreductase</keyword>
<evidence type="ECO:0000256" key="2">
    <source>
        <dbReference type="ARBA" id="ARBA00022630"/>
    </source>
</evidence>
<gene>
    <name evidence="7" type="ORF">Cni_G01372</name>
</gene>
<evidence type="ECO:0000313" key="7">
    <source>
        <dbReference type="EMBL" id="WOK92681.1"/>
    </source>
</evidence>
<reference evidence="7 8" key="1">
    <citation type="submission" date="2023-10" db="EMBL/GenBank/DDBJ databases">
        <title>Chromosome-scale genome assembly provides insights into flower coloration mechanisms of Canna indica.</title>
        <authorList>
            <person name="Li C."/>
        </authorList>
    </citation>
    <scope>NUCLEOTIDE SEQUENCE [LARGE SCALE GENOMIC DNA]</scope>
    <source>
        <tissue evidence="7">Flower</tissue>
    </source>
</reference>
<keyword evidence="2" id="KW-0285">Flavoprotein</keyword>
<dbReference type="InterPro" id="IPR036188">
    <property type="entry name" value="FAD/NAD-bd_sf"/>
</dbReference>
<keyword evidence="3" id="KW-0274">FAD</keyword>
<evidence type="ECO:0000256" key="4">
    <source>
        <dbReference type="ARBA" id="ARBA00023002"/>
    </source>
</evidence>
<dbReference type="PANTHER" id="PTHR43735:SF3">
    <property type="entry name" value="FERROPTOSIS SUPPRESSOR PROTEIN 1"/>
    <property type="match status" value="1"/>
</dbReference>